<accession>A0A1B6KN17</accession>
<comment type="subcellular location">
    <subcellularLocation>
        <location evidence="1">Lipid droplet</location>
    </subcellularLocation>
</comment>
<dbReference type="GO" id="GO:0010890">
    <property type="term" value="P:positive regulation of triglyceride storage"/>
    <property type="evidence" value="ECO:0007669"/>
    <property type="project" value="TreeGrafter"/>
</dbReference>
<dbReference type="Pfam" id="PF03036">
    <property type="entry name" value="Perilipin"/>
    <property type="match status" value="1"/>
</dbReference>
<dbReference type="GO" id="GO:0005811">
    <property type="term" value="C:lipid droplet"/>
    <property type="evidence" value="ECO:0007669"/>
    <property type="project" value="UniProtKB-SubCell"/>
</dbReference>
<gene>
    <name evidence="4" type="ORF">g.18663</name>
</gene>
<organism evidence="4">
    <name type="scientific">Graphocephala atropunctata</name>
    <dbReference type="NCBI Taxonomy" id="36148"/>
    <lineage>
        <taxon>Eukaryota</taxon>
        <taxon>Metazoa</taxon>
        <taxon>Ecdysozoa</taxon>
        <taxon>Arthropoda</taxon>
        <taxon>Hexapoda</taxon>
        <taxon>Insecta</taxon>
        <taxon>Pterygota</taxon>
        <taxon>Neoptera</taxon>
        <taxon>Paraneoptera</taxon>
        <taxon>Hemiptera</taxon>
        <taxon>Auchenorrhyncha</taxon>
        <taxon>Membracoidea</taxon>
        <taxon>Cicadellidae</taxon>
        <taxon>Cicadellinae</taxon>
        <taxon>Cicadellini</taxon>
        <taxon>Graphocephala</taxon>
    </lineage>
</organism>
<dbReference type="InterPro" id="IPR004279">
    <property type="entry name" value="Perilipin"/>
</dbReference>
<dbReference type="PANTHER" id="PTHR14024:SF53">
    <property type="entry name" value="LIPID STORAGE DROPLETS SURFACE-BINDING PROTEIN 2"/>
    <property type="match status" value="1"/>
</dbReference>
<name>A0A1B6KN17_9HEMI</name>
<keyword evidence="3" id="KW-0551">Lipid droplet</keyword>
<evidence type="ECO:0000256" key="3">
    <source>
        <dbReference type="ARBA" id="ARBA00022677"/>
    </source>
</evidence>
<comment type="similarity">
    <text evidence="2">Belongs to the perilipin family.</text>
</comment>
<dbReference type="EMBL" id="GEBQ01027128">
    <property type="protein sequence ID" value="JAT12849.1"/>
    <property type="molecule type" value="Transcribed_RNA"/>
</dbReference>
<protein>
    <submittedName>
        <fullName evidence="4">Uncharacterized protein</fullName>
    </submittedName>
</protein>
<sequence>MSEVMAATLPHMEVVDRLWQLPMVESAWLTSAGLYDRVKQSHGLAHCTLSLAEGAVSRAVETIAPVANRLATPIHVVDMKLCQGLDILEQKIPMVKEQPQQVGEILDNAREVVSTRVVQPVVHTAAAARQVNVSSLRELSWSKANELLESRYGQVALSGLDSSSMLADSYLDYYLPEDEEEEENNKIHPSTQCEDKVLHTVHTVGRLSHKAGWRVYHSVDQRIRRVNLQNINEFLNSLSLVVQLTTYLNSINQGVENRSTN</sequence>
<evidence type="ECO:0000256" key="2">
    <source>
        <dbReference type="ARBA" id="ARBA00006311"/>
    </source>
</evidence>
<evidence type="ECO:0000256" key="1">
    <source>
        <dbReference type="ARBA" id="ARBA00004502"/>
    </source>
</evidence>
<dbReference type="GO" id="GO:0019915">
    <property type="term" value="P:lipid storage"/>
    <property type="evidence" value="ECO:0007669"/>
    <property type="project" value="TreeGrafter"/>
</dbReference>
<reference evidence="4" key="1">
    <citation type="submission" date="2015-11" db="EMBL/GenBank/DDBJ databases">
        <title>De novo transcriptome assembly of four potential Pierce s Disease insect vectors from Arizona vineyards.</title>
        <authorList>
            <person name="Tassone E.E."/>
        </authorList>
    </citation>
    <scope>NUCLEOTIDE SEQUENCE</scope>
</reference>
<dbReference type="AlphaFoldDB" id="A0A1B6KN17"/>
<dbReference type="GO" id="GO:0005829">
    <property type="term" value="C:cytosol"/>
    <property type="evidence" value="ECO:0007669"/>
    <property type="project" value="TreeGrafter"/>
</dbReference>
<dbReference type="PANTHER" id="PTHR14024">
    <property type="entry name" value="PERILIPIN"/>
    <property type="match status" value="1"/>
</dbReference>
<proteinExistence type="inferred from homology"/>
<evidence type="ECO:0000313" key="4">
    <source>
        <dbReference type="EMBL" id="JAT12849.1"/>
    </source>
</evidence>